<comment type="caution">
    <text evidence="2">The sequence shown here is derived from an EMBL/GenBank/DDBJ whole genome shotgun (WGS) entry which is preliminary data.</text>
</comment>
<gene>
    <name evidence="2" type="ORF">M0R45_017926</name>
</gene>
<evidence type="ECO:0000313" key="2">
    <source>
        <dbReference type="EMBL" id="KAK9941320.1"/>
    </source>
</evidence>
<keyword evidence="3" id="KW-1185">Reference proteome</keyword>
<sequence length="278" mass="30218">MMTEGGDETMTKGGLDGLVGIGFNNDKIGDVRLDGLTEIGVEGSCSEELGARISNGEEESTFCGMEAYGCASIWLFWVKSGLGRDGFGPGVRKRRTRERRGGRRSRTTISNSKNVESKTKLEHGGNELSSHDGLEVVKTEKKEEVKKRQGAASFLRRMKQNGRGGVGWANNSSDVSEDESKDSMVEEEEGEEEEVDDMKKKKAGRKKAEVERKVRVTRSSSGNRGRRGGRVQESGGRAKRGVVACRETAAAGSGKRGKDNGEADQVGSAGRPRKRTRR</sequence>
<feature type="compositionally biased region" description="Basic residues" evidence="1">
    <location>
        <begin position="91"/>
        <end position="106"/>
    </location>
</feature>
<feature type="compositionally biased region" description="Basic and acidic residues" evidence="1">
    <location>
        <begin position="115"/>
        <end position="147"/>
    </location>
</feature>
<feature type="region of interest" description="Disordered" evidence="1">
    <location>
        <begin position="87"/>
        <end position="278"/>
    </location>
</feature>
<accession>A0AAW1XZ30</accession>
<organism evidence="2 3">
    <name type="scientific">Rubus argutus</name>
    <name type="common">Southern blackberry</name>
    <dbReference type="NCBI Taxonomy" id="59490"/>
    <lineage>
        <taxon>Eukaryota</taxon>
        <taxon>Viridiplantae</taxon>
        <taxon>Streptophyta</taxon>
        <taxon>Embryophyta</taxon>
        <taxon>Tracheophyta</taxon>
        <taxon>Spermatophyta</taxon>
        <taxon>Magnoliopsida</taxon>
        <taxon>eudicotyledons</taxon>
        <taxon>Gunneridae</taxon>
        <taxon>Pentapetalae</taxon>
        <taxon>rosids</taxon>
        <taxon>fabids</taxon>
        <taxon>Rosales</taxon>
        <taxon>Rosaceae</taxon>
        <taxon>Rosoideae</taxon>
        <taxon>Rosoideae incertae sedis</taxon>
        <taxon>Rubus</taxon>
    </lineage>
</organism>
<feature type="compositionally biased region" description="Acidic residues" evidence="1">
    <location>
        <begin position="175"/>
        <end position="196"/>
    </location>
</feature>
<dbReference type="Proteomes" id="UP001457282">
    <property type="component" value="Unassembled WGS sequence"/>
</dbReference>
<protein>
    <submittedName>
        <fullName evidence="2">Uncharacterized protein</fullName>
    </submittedName>
</protein>
<dbReference type="EMBL" id="JBEDUW010000003">
    <property type="protein sequence ID" value="KAK9941320.1"/>
    <property type="molecule type" value="Genomic_DNA"/>
</dbReference>
<proteinExistence type="predicted"/>
<evidence type="ECO:0000313" key="3">
    <source>
        <dbReference type="Proteomes" id="UP001457282"/>
    </source>
</evidence>
<evidence type="ECO:0000256" key="1">
    <source>
        <dbReference type="SAM" id="MobiDB-lite"/>
    </source>
</evidence>
<name>A0AAW1XZ30_RUBAR</name>
<dbReference type="AlphaFoldDB" id="A0AAW1XZ30"/>
<reference evidence="2 3" key="1">
    <citation type="journal article" date="2023" name="G3 (Bethesda)">
        <title>A chromosome-length genome assembly and annotation of blackberry (Rubus argutus, cv. 'Hillquist').</title>
        <authorList>
            <person name="Bruna T."/>
            <person name="Aryal R."/>
            <person name="Dudchenko O."/>
            <person name="Sargent D.J."/>
            <person name="Mead D."/>
            <person name="Buti M."/>
            <person name="Cavallini A."/>
            <person name="Hytonen T."/>
            <person name="Andres J."/>
            <person name="Pham M."/>
            <person name="Weisz D."/>
            <person name="Mascagni F."/>
            <person name="Usai G."/>
            <person name="Natali L."/>
            <person name="Bassil N."/>
            <person name="Fernandez G.E."/>
            <person name="Lomsadze A."/>
            <person name="Armour M."/>
            <person name="Olukolu B."/>
            <person name="Poorten T."/>
            <person name="Britton C."/>
            <person name="Davik J."/>
            <person name="Ashrafi H."/>
            <person name="Aiden E.L."/>
            <person name="Borodovsky M."/>
            <person name="Worthington M."/>
        </authorList>
    </citation>
    <scope>NUCLEOTIDE SEQUENCE [LARGE SCALE GENOMIC DNA]</scope>
    <source>
        <strain evidence="2">PI 553951</strain>
    </source>
</reference>